<dbReference type="Pfam" id="PF00252">
    <property type="entry name" value="Ribosomal_L16"/>
    <property type="match status" value="1"/>
</dbReference>
<comment type="similarity">
    <text evidence="1">Belongs to the universal ribosomal protein uL16 family.</text>
</comment>
<evidence type="ECO:0000313" key="7">
    <source>
        <dbReference type="Proteomes" id="UP001162483"/>
    </source>
</evidence>
<dbReference type="EMBL" id="CATNWA010014796">
    <property type="protein sequence ID" value="CAI9576011.1"/>
    <property type="molecule type" value="Genomic_DNA"/>
</dbReference>
<dbReference type="InterPro" id="IPR047873">
    <property type="entry name" value="Ribosomal_uL16"/>
</dbReference>
<dbReference type="InterPro" id="IPR000114">
    <property type="entry name" value="Ribosomal_uL16_bact-type"/>
</dbReference>
<organism evidence="6 7">
    <name type="scientific">Staurois parvus</name>
    <dbReference type="NCBI Taxonomy" id="386267"/>
    <lineage>
        <taxon>Eukaryota</taxon>
        <taxon>Metazoa</taxon>
        <taxon>Chordata</taxon>
        <taxon>Craniata</taxon>
        <taxon>Vertebrata</taxon>
        <taxon>Euteleostomi</taxon>
        <taxon>Amphibia</taxon>
        <taxon>Batrachia</taxon>
        <taxon>Anura</taxon>
        <taxon>Neobatrachia</taxon>
        <taxon>Ranoidea</taxon>
        <taxon>Ranidae</taxon>
        <taxon>Staurois</taxon>
    </lineage>
</organism>
<dbReference type="SUPFAM" id="SSF54686">
    <property type="entry name" value="Ribosomal protein L16p/L10e"/>
    <property type="match status" value="1"/>
</dbReference>
<evidence type="ECO:0000256" key="5">
    <source>
        <dbReference type="SAM" id="MobiDB-lite"/>
    </source>
</evidence>
<feature type="compositionally biased region" description="Polar residues" evidence="5">
    <location>
        <begin position="105"/>
        <end position="114"/>
    </location>
</feature>
<keyword evidence="3" id="KW-0687">Ribonucleoprotein</keyword>
<evidence type="ECO:0000313" key="6">
    <source>
        <dbReference type="EMBL" id="CAI9576011.1"/>
    </source>
</evidence>
<dbReference type="InterPro" id="IPR036920">
    <property type="entry name" value="Ribosomal_uL16_sf"/>
</dbReference>
<evidence type="ECO:0000256" key="2">
    <source>
        <dbReference type="ARBA" id="ARBA00022980"/>
    </source>
</evidence>
<dbReference type="PANTHER" id="PTHR12220:SF13">
    <property type="entry name" value="LARGE RIBOSOMAL SUBUNIT PROTEIN UL16M"/>
    <property type="match status" value="1"/>
</dbReference>
<protein>
    <recommendedName>
        <fullName evidence="4">Large ribosomal subunit protein uL16m</fullName>
    </recommendedName>
</protein>
<gene>
    <name evidence="6" type="ORF">SPARVUS_LOCUS8316597</name>
</gene>
<proteinExistence type="inferred from homology"/>
<sequence>MKEKPKLRVLNKVPDLVKAVKMPKNLRDIRGPATEGRDFREGEFGILALGGGYLHWGHFEMMRLTLNRKFNARTTFSLWMVEAPNKPITRKGLGHRMGGGKAPWTITSPQSKPTSLSWKWGVNASLKMSFRSWNKWPRSFLSQQRPLVGRA</sequence>
<evidence type="ECO:0000256" key="3">
    <source>
        <dbReference type="ARBA" id="ARBA00023274"/>
    </source>
</evidence>
<evidence type="ECO:0000256" key="4">
    <source>
        <dbReference type="ARBA" id="ARBA00035302"/>
    </source>
</evidence>
<feature type="region of interest" description="Disordered" evidence="5">
    <location>
        <begin position="90"/>
        <end position="114"/>
    </location>
</feature>
<dbReference type="Proteomes" id="UP001162483">
    <property type="component" value="Unassembled WGS sequence"/>
</dbReference>
<accession>A0ABN9DTP9</accession>
<keyword evidence="7" id="KW-1185">Reference proteome</keyword>
<keyword evidence="2" id="KW-0689">Ribosomal protein</keyword>
<dbReference type="Gene3D" id="3.90.1170.10">
    <property type="entry name" value="Ribosomal protein L10e/L16"/>
    <property type="match status" value="1"/>
</dbReference>
<evidence type="ECO:0000256" key="1">
    <source>
        <dbReference type="ARBA" id="ARBA00008931"/>
    </source>
</evidence>
<dbReference type="PANTHER" id="PTHR12220">
    <property type="entry name" value="50S/60S RIBOSOMAL PROTEIN L16"/>
    <property type="match status" value="1"/>
</dbReference>
<reference evidence="6" key="1">
    <citation type="submission" date="2023-05" db="EMBL/GenBank/DDBJ databases">
        <authorList>
            <person name="Stuckert A."/>
        </authorList>
    </citation>
    <scope>NUCLEOTIDE SEQUENCE</scope>
</reference>
<name>A0ABN9DTP9_9NEOB</name>
<comment type="caution">
    <text evidence="6">The sequence shown here is derived from an EMBL/GenBank/DDBJ whole genome shotgun (WGS) entry which is preliminary data.</text>
</comment>